<evidence type="ECO:0000259" key="3">
    <source>
        <dbReference type="Pfam" id="PF16332"/>
    </source>
</evidence>
<dbReference type="InterPro" id="IPR012364">
    <property type="entry name" value="Oligosacch_lyase"/>
</dbReference>
<dbReference type="PANTHER" id="PTHR38045:SF1">
    <property type="entry name" value="HEPARINASE II_III-LIKE PROTEIN"/>
    <property type="match status" value="1"/>
</dbReference>
<dbReference type="Gene3D" id="2.70.98.70">
    <property type="match status" value="1"/>
</dbReference>
<dbReference type="AlphaFoldDB" id="A0A6B0TTZ3"/>
<dbReference type="PIRSF" id="PIRSF034409">
    <property type="entry name" value="Oligosach_lyase"/>
    <property type="match status" value="1"/>
</dbReference>
<proteinExistence type="predicted"/>
<dbReference type="Pfam" id="PF07940">
    <property type="entry name" value="Hepar_II_III_C"/>
    <property type="match status" value="1"/>
</dbReference>
<comment type="subcellular location">
    <subcellularLocation>
        <location evidence="1">Cell envelope</location>
    </subcellularLocation>
</comment>
<dbReference type="InterPro" id="IPR012480">
    <property type="entry name" value="Hepar_II_III_C"/>
</dbReference>
<dbReference type="PANTHER" id="PTHR38045">
    <property type="entry name" value="CHROMOSOME 1, WHOLE GENOME SHOTGUN SEQUENCE"/>
    <property type="match status" value="1"/>
</dbReference>
<feature type="domain" description="Heparinase II/III-like C-terminal" evidence="2">
    <location>
        <begin position="492"/>
        <end position="683"/>
    </location>
</feature>
<name>A0A6B0TTZ3_9RHOB</name>
<evidence type="ECO:0000259" key="2">
    <source>
        <dbReference type="Pfam" id="PF07940"/>
    </source>
</evidence>
<evidence type="ECO:0000256" key="1">
    <source>
        <dbReference type="ARBA" id="ARBA00004196"/>
    </source>
</evidence>
<dbReference type="GO" id="GO:0030313">
    <property type="term" value="C:cell envelope"/>
    <property type="evidence" value="ECO:0007669"/>
    <property type="project" value="UniProtKB-SubCell"/>
</dbReference>
<accession>A0A6B0TTZ3</accession>
<keyword evidence="5" id="KW-1185">Reference proteome</keyword>
<dbReference type="Pfam" id="PF16332">
    <property type="entry name" value="DUF4962"/>
    <property type="match status" value="1"/>
</dbReference>
<dbReference type="GO" id="GO:0016829">
    <property type="term" value="F:lyase activity"/>
    <property type="evidence" value="ECO:0007669"/>
    <property type="project" value="InterPro"/>
</dbReference>
<dbReference type="Gene3D" id="1.50.10.100">
    <property type="entry name" value="Chondroitin AC/alginate lyase"/>
    <property type="match status" value="1"/>
</dbReference>
<protein>
    <submittedName>
        <fullName evidence="4">DUF4962 domain-containing protein</fullName>
    </submittedName>
</protein>
<dbReference type="InterPro" id="IPR008929">
    <property type="entry name" value="Chondroitin_lyas"/>
</dbReference>
<dbReference type="Gene3D" id="2.60.40.10">
    <property type="entry name" value="Immunoglobulins"/>
    <property type="match status" value="1"/>
</dbReference>
<dbReference type="SUPFAM" id="SSF48230">
    <property type="entry name" value="Chondroitin AC/alginate lyase"/>
    <property type="match status" value="1"/>
</dbReference>
<dbReference type="EMBL" id="WUWG01000003">
    <property type="protein sequence ID" value="MXU65118.1"/>
    <property type="molecule type" value="Genomic_DNA"/>
</dbReference>
<evidence type="ECO:0000313" key="4">
    <source>
        <dbReference type="EMBL" id="MXU65118.1"/>
    </source>
</evidence>
<dbReference type="Proteomes" id="UP000436016">
    <property type="component" value="Unassembled WGS sequence"/>
</dbReference>
<feature type="domain" description="Heparinase II N-terminal" evidence="3">
    <location>
        <begin position="47"/>
        <end position="457"/>
    </location>
</feature>
<organism evidence="4 5">
    <name type="scientific">Oceanomicrobium pacificus</name>
    <dbReference type="NCBI Taxonomy" id="2692916"/>
    <lineage>
        <taxon>Bacteria</taxon>
        <taxon>Pseudomonadati</taxon>
        <taxon>Pseudomonadota</taxon>
        <taxon>Alphaproteobacteria</taxon>
        <taxon>Rhodobacterales</taxon>
        <taxon>Paracoccaceae</taxon>
        <taxon>Oceanomicrobium</taxon>
    </lineage>
</organism>
<dbReference type="InterPro" id="IPR013783">
    <property type="entry name" value="Ig-like_fold"/>
</dbReference>
<gene>
    <name evidence="4" type="ORF">GSH16_06640</name>
</gene>
<reference evidence="4 5" key="1">
    <citation type="submission" date="2019-12" db="EMBL/GenBank/DDBJ databases">
        <title>Strain KN286 was isolated from seawater, which was collected from Caroline Seamount in the tropical western Pacific.</title>
        <authorList>
            <person name="Wang Q."/>
        </authorList>
    </citation>
    <scope>NUCLEOTIDE SEQUENCE [LARGE SCALE GENOMIC DNA]</scope>
    <source>
        <strain evidence="4 5">KN286</strain>
    </source>
</reference>
<dbReference type="InterPro" id="IPR032518">
    <property type="entry name" value="HepII_N"/>
</dbReference>
<evidence type="ECO:0000313" key="5">
    <source>
        <dbReference type="Proteomes" id="UP000436016"/>
    </source>
</evidence>
<comment type="caution">
    <text evidence="4">The sequence shown here is derived from an EMBL/GenBank/DDBJ whole genome shotgun (WGS) entry which is preliminary data.</text>
</comment>
<sequence length="794" mass="88837">MSTDAPSLSNVTLDEPAAGRLNIQYAPTETSVLAENPPRFTWLPVIEDEARYMLRLSADPAFPDADTTVITDLPLNFHTPDTALAPGSYHWSYAVWDPAGGARASDWSSTRSFTVADGLPETPLPGRAARYAKAGKAHPRLWLDAKALKSFSAAVAADADHCNWQTFFDKSVQPWMDREIMEEPAGYPGHKRTADVWRATYIACQELIYAIRHLAIAGKVTGDAALTARAKDWLLAVAEWDPAGTTSRGYTDEWAFRVNVALAWGYDWLHDDLSDDERDRVRDALLARTRETADHVIRHATIHVFPYDSHAVRAVSAVLVPASIALLHDAEEARDWLDYSIEFLSTVYSPWGDSDGGWAEGPHYWMTGMAYLTEAANLLRAYVGIDLYKRPFFQKTGDFPLYTKAPDTRRATFGDDSTMGDLPCLKIGYLLRQFAGVTGNRAYQWYFEEICRNDPGTEGAFYNYGWWDLNFDDLVYRHDFPEVDAAAPPAEEALRWFRGIGWVAIQERMDDPDGHIQFVMKASPYGSISHSHGDQGAFCLAAFGEDLAIQSGHYVAFNSTMHQGWRRQTRSKNMLLIDGQGQYADKDKARALRATGRILEATEHPDHVCIRADATAAYAEVDPDITRVERDVYFVNKSYFVIVDRVDAERPVTLDFLLHANGPMQLGETTFRYTGERAGFYGKLLWSEAGAATLTQETGFPGVDPAEYEGLPVSTCLKAQFPKARHHRIATLLVPYPLAAPRRVFSFLDDQGYDCDLYFTDAEERSFKVVVPKTFDIGRRLEAGDPSNSKGTKS</sequence>